<dbReference type="EMBL" id="BRXU01000031">
    <property type="protein sequence ID" value="GLC59944.1"/>
    <property type="molecule type" value="Genomic_DNA"/>
</dbReference>
<accession>A0A9W6BXA9</accession>
<dbReference type="Proteomes" id="UP001165080">
    <property type="component" value="Unassembled WGS sequence"/>
</dbReference>
<proteinExistence type="predicted"/>
<keyword evidence="1" id="KW-0812">Transmembrane</keyword>
<dbReference type="PANTHER" id="PTHR11319:SF35">
    <property type="entry name" value="OUTER MEMBRANE PROTEIN PMPC-RELATED"/>
    <property type="match status" value="1"/>
</dbReference>
<evidence type="ECO:0000259" key="2">
    <source>
        <dbReference type="Pfam" id="PF06011"/>
    </source>
</evidence>
<gene>
    <name evidence="4" type="primary">PLEST005663</name>
    <name evidence="4" type="ORF">PLESTB_001556600</name>
</gene>
<dbReference type="Pfam" id="PF07699">
    <property type="entry name" value="Ephrin_rec_like"/>
    <property type="match status" value="1"/>
</dbReference>
<reference evidence="4 5" key="1">
    <citation type="journal article" date="2023" name="Commun. Biol.">
        <title>Reorganization of the ancestral sex-determining regions during the evolution of trioecy in Pleodorina starrii.</title>
        <authorList>
            <person name="Takahashi K."/>
            <person name="Suzuki S."/>
            <person name="Kawai-Toyooka H."/>
            <person name="Yamamoto K."/>
            <person name="Hamaji T."/>
            <person name="Ootsuki R."/>
            <person name="Yamaguchi H."/>
            <person name="Kawachi M."/>
            <person name="Higashiyama T."/>
            <person name="Nozaki H."/>
        </authorList>
    </citation>
    <scope>NUCLEOTIDE SEQUENCE [LARGE SCALE GENOMIC DNA]</scope>
    <source>
        <strain evidence="4 5">NIES-4479</strain>
    </source>
</reference>
<feature type="transmembrane region" description="Helical" evidence="1">
    <location>
        <begin position="579"/>
        <end position="599"/>
    </location>
</feature>
<dbReference type="SUPFAM" id="SSF53822">
    <property type="entry name" value="Periplasmic binding protein-like I"/>
    <property type="match status" value="1"/>
</dbReference>
<dbReference type="Gene3D" id="3.40.50.2300">
    <property type="match status" value="2"/>
</dbReference>
<dbReference type="InterPro" id="IPR009030">
    <property type="entry name" value="Growth_fac_rcpt_cys_sf"/>
</dbReference>
<feature type="transmembrane region" description="Helical" evidence="1">
    <location>
        <begin position="759"/>
        <end position="781"/>
    </location>
</feature>
<dbReference type="Gene3D" id="2.10.50.10">
    <property type="entry name" value="Tumor Necrosis Factor Receptor, subunit A, domain 2"/>
    <property type="match status" value="1"/>
</dbReference>
<feature type="transmembrane region" description="Helical" evidence="1">
    <location>
        <begin position="635"/>
        <end position="660"/>
    </location>
</feature>
<feature type="transmembrane region" description="Helical" evidence="1">
    <location>
        <begin position="823"/>
        <end position="852"/>
    </location>
</feature>
<dbReference type="InterPro" id="IPR010308">
    <property type="entry name" value="TRP_C"/>
</dbReference>
<evidence type="ECO:0000259" key="3">
    <source>
        <dbReference type="Pfam" id="PF07699"/>
    </source>
</evidence>
<dbReference type="SUPFAM" id="SSF57184">
    <property type="entry name" value="Growth factor receptor domain"/>
    <property type="match status" value="1"/>
</dbReference>
<dbReference type="PANTHER" id="PTHR11319">
    <property type="entry name" value="G PROTEIN-COUPLED RECEPTOR-RELATED"/>
    <property type="match status" value="1"/>
</dbReference>
<sequence length="962" mass="106212">MWADAVMAAGGIALWDANGTTRRYGVKLVVLDDNSTASGHAAAVEALLNNWNVHFVLGASPVFADAETVRVHGAGRLNFHCCAGAASIYARDQKNVFEFRSKDVYKLAVVYRQDILELSSTCQGVVASAKAQLLSVSLELRYSAAAEIDGSGSSAVSNATLAKLMDQLAASPAEALIMCGLQEESAAAALMVHERRKPLKAIVFTGGPYDRHWNDRLGNLSQSVFSFAHWAPDLARKDDFWGDSTSYAGKFKNIYNDYATYIAAAASATGYVLQTALSGIFQRCNLSPEAAADPSVLLFRPGAINCSDNNNRGHDRLISALSVVNMNTFYGAVNFNRFRQNQAYTPVTLQTYVVTDNLRTAYKPSLVLPLSSATRPLLLPQPNRYAAVCQPGTYRGSDDFQPCIECSPGSFQEFPSRTSCELCPKDYYANAAAMPVCLTCPDYTLTNQRGSTGLTDCICKAGYFNRAGQPGLPCEPCPDNAVCEGGTSKPIPLAGFYAERQAPFTMYRCNPASVCTGNFTCEEGYRGRMCAYCDKGYFRFLGNCVSCPRNKSNVLGYLLVLASLWILINVWLARAVENLMVIVNFCQFMSIVVSFSLNWPSKLYQVMSLSTILSFEMDSLEPTCLVPGWGFSHNLVVQLLLPLIMAALVAVWIGVTSLVYRIKQIGLTCSAREAANMRLAQEAPWKQVLFELLDIPSDARDFQNMLLERWAIPLNFLNIGFLVQLKYNLSTFSCTTINGVKFMSASPNDQCYTQKHWNLMMLGVAGIVVYNFGFVCLYGHVMRQVRKYRALGDRRPLLLYGWMYERYEAQFCWYEAVVLLQRIGFVTVALFFADPALQAVLAMVISIAVLVMDIRTSAYMDKHIYLLQGVTDGVLGALLVAGLLFYNPLSDPSVVRAVEFLLFSAVIAAFVTAVVSAIEAVVNRLIIMWLISKHRPIAQRIGQRVKGFRHVYQVFGPVFLFK</sequence>
<organism evidence="4 5">
    <name type="scientific">Pleodorina starrii</name>
    <dbReference type="NCBI Taxonomy" id="330485"/>
    <lineage>
        <taxon>Eukaryota</taxon>
        <taxon>Viridiplantae</taxon>
        <taxon>Chlorophyta</taxon>
        <taxon>core chlorophytes</taxon>
        <taxon>Chlorophyceae</taxon>
        <taxon>CS clade</taxon>
        <taxon>Chlamydomonadales</taxon>
        <taxon>Volvocaceae</taxon>
        <taxon>Pleodorina</taxon>
    </lineage>
</organism>
<dbReference type="InterPro" id="IPR011641">
    <property type="entry name" value="Tyr-kin_ephrin_A/B_rcpt-like"/>
</dbReference>
<evidence type="ECO:0000256" key="1">
    <source>
        <dbReference type="SAM" id="Phobius"/>
    </source>
</evidence>
<name>A0A9W6BXA9_9CHLO</name>
<dbReference type="AlphaFoldDB" id="A0A9W6BXA9"/>
<comment type="caution">
    <text evidence="4">The sequence shown here is derived from an EMBL/GenBank/DDBJ whole genome shotgun (WGS) entry which is preliminary data.</text>
</comment>
<keyword evidence="1" id="KW-0472">Membrane</keyword>
<feature type="domain" description="Tyrosine-protein kinase ephrin type A/B receptor-like" evidence="3">
    <location>
        <begin position="418"/>
        <end position="457"/>
    </location>
</feature>
<evidence type="ECO:0000313" key="4">
    <source>
        <dbReference type="EMBL" id="GLC59944.1"/>
    </source>
</evidence>
<dbReference type="InterPro" id="IPR028082">
    <property type="entry name" value="Peripla_BP_I"/>
</dbReference>
<feature type="transmembrane region" description="Helical" evidence="1">
    <location>
        <begin position="906"/>
        <end position="931"/>
    </location>
</feature>
<feature type="transmembrane region" description="Helical" evidence="1">
    <location>
        <begin position="864"/>
        <end position="886"/>
    </location>
</feature>
<keyword evidence="5" id="KW-1185">Reference proteome</keyword>
<feature type="domain" description="TRP C-terminal" evidence="2">
    <location>
        <begin position="784"/>
        <end position="935"/>
    </location>
</feature>
<keyword evidence="1" id="KW-1133">Transmembrane helix</keyword>
<dbReference type="SMART" id="SM01411">
    <property type="entry name" value="Ephrin_rec_like"/>
    <property type="match status" value="2"/>
</dbReference>
<dbReference type="Pfam" id="PF06011">
    <property type="entry name" value="TRP"/>
    <property type="match status" value="1"/>
</dbReference>
<protein>
    <submittedName>
        <fullName evidence="4">Uncharacterized protein</fullName>
    </submittedName>
</protein>
<evidence type="ECO:0000313" key="5">
    <source>
        <dbReference type="Proteomes" id="UP001165080"/>
    </source>
</evidence>
<feature type="transmembrane region" description="Helical" evidence="1">
    <location>
        <begin position="554"/>
        <end position="572"/>
    </location>
</feature>